<dbReference type="InterPro" id="IPR009875">
    <property type="entry name" value="PilZ_domain"/>
</dbReference>
<name>A0ABV3U7Q3_9GAMM</name>
<dbReference type="SUPFAM" id="SSF141371">
    <property type="entry name" value="PilZ domain-like"/>
    <property type="match status" value="1"/>
</dbReference>
<dbReference type="Proteomes" id="UP001557485">
    <property type="component" value="Unassembled WGS sequence"/>
</dbReference>
<dbReference type="EMBL" id="JBFRYA010000007">
    <property type="protein sequence ID" value="MEX1669178.1"/>
    <property type="molecule type" value="Genomic_DNA"/>
</dbReference>
<keyword evidence="4" id="KW-1185">Reference proteome</keyword>
<proteinExistence type="predicted"/>
<dbReference type="Gene3D" id="2.40.10.220">
    <property type="entry name" value="predicted glycosyltransferase like domains"/>
    <property type="match status" value="1"/>
</dbReference>
<accession>A0ABV3U7Q3</accession>
<protein>
    <submittedName>
        <fullName evidence="3">PilZ domain-containing protein</fullName>
    </submittedName>
</protein>
<feature type="domain" description="PilZ" evidence="2">
    <location>
        <begin position="2"/>
        <end position="96"/>
    </location>
</feature>
<gene>
    <name evidence="3" type="ORF">AB4876_09655</name>
</gene>
<evidence type="ECO:0000259" key="2">
    <source>
        <dbReference type="Pfam" id="PF07238"/>
    </source>
</evidence>
<comment type="caution">
    <text evidence="3">The sequence shown here is derived from an EMBL/GenBank/DDBJ whole genome shotgun (WGS) entry which is preliminary data.</text>
</comment>
<dbReference type="Pfam" id="PF07238">
    <property type="entry name" value="PilZ"/>
    <property type="match status" value="1"/>
</dbReference>
<dbReference type="RefSeq" id="WP_368381449.1">
    <property type="nucleotide sequence ID" value="NZ_JBFRYA010000007.1"/>
</dbReference>
<sequence>MREFVRHPSDIHMDVKVLSEPGSRRGHLHDVSMAGLSCLVAREIKPGSKIEFYVPSITEESSGRGTVMWCRPKREKFQLGIQFNPGKDAFRARIVEQLCQIEHYRREVEELEGRILDSDEAAEEWIARYAADFDRLFSGE</sequence>
<feature type="coiled-coil region" evidence="1">
    <location>
        <begin position="94"/>
        <end position="121"/>
    </location>
</feature>
<organism evidence="3 4">
    <name type="scientific">Zhongshania guokunii</name>
    <dbReference type="NCBI Taxonomy" id="641783"/>
    <lineage>
        <taxon>Bacteria</taxon>
        <taxon>Pseudomonadati</taxon>
        <taxon>Pseudomonadota</taxon>
        <taxon>Gammaproteobacteria</taxon>
        <taxon>Cellvibrionales</taxon>
        <taxon>Spongiibacteraceae</taxon>
        <taxon>Zhongshania</taxon>
    </lineage>
</organism>
<evidence type="ECO:0000313" key="4">
    <source>
        <dbReference type="Proteomes" id="UP001557485"/>
    </source>
</evidence>
<reference evidence="3 4" key="1">
    <citation type="journal article" date="2011" name="Int. J. Syst. Evol. Microbiol.">
        <title>Zhongshania antarctica gen. nov., sp. nov. and Zhongshania guokunii sp. nov., gammaproteobacteria respectively isolated from coastal attached (fast) ice and surface seawater of the Antarctic.</title>
        <authorList>
            <person name="Li H.J."/>
            <person name="Zhang X.Y."/>
            <person name="Chen C.X."/>
            <person name="Zhang Y.J."/>
            <person name="Gao Z.M."/>
            <person name="Yu Y."/>
            <person name="Chen X.L."/>
            <person name="Chen B."/>
            <person name="Zhang Y.Z."/>
        </authorList>
    </citation>
    <scope>NUCLEOTIDE SEQUENCE [LARGE SCALE GENOMIC DNA]</scope>
    <source>
        <strain evidence="3 4">ZS6-22T</strain>
    </source>
</reference>
<evidence type="ECO:0000313" key="3">
    <source>
        <dbReference type="EMBL" id="MEX1669178.1"/>
    </source>
</evidence>
<evidence type="ECO:0000256" key="1">
    <source>
        <dbReference type="SAM" id="Coils"/>
    </source>
</evidence>
<keyword evidence="1" id="KW-0175">Coiled coil</keyword>